<organism evidence="2 3">
    <name type="scientific">Metabacillus fastidiosus</name>
    <dbReference type="NCBI Taxonomy" id="1458"/>
    <lineage>
        <taxon>Bacteria</taxon>
        <taxon>Bacillati</taxon>
        <taxon>Bacillota</taxon>
        <taxon>Bacilli</taxon>
        <taxon>Bacillales</taxon>
        <taxon>Bacillaceae</taxon>
        <taxon>Metabacillus</taxon>
    </lineage>
</organism>
<proteinExistence type="predicted"/>
<evidence type="ECO:0000313" key="2">
    <source>
        <dbReference type="EMBL" id="MED4402929.1"/>
    </source>
</evidence>
<evidence type="ECO:0000313" key="3">
    <source>
        <dbReference type="Proteomes" id="UP001342826"/>
    </source>
</evidence>
<dbReference type="RefSeq" id="WP_066229882.1">
    <property type="nucleotide sequence ID" value="NZ_JARTFQ010000004.1"/>
</dbReference>
<sequence length="186" mass="22037">MSLILLIILCGSIITGIMIWEKNRIASFLCFSPLFILIILIGYVFHQSLYEVTIDSLQLHIDREYETFIVKGNWEEGLDEYRFPGAFAAFYVPGNGKISNIKRNNVKDTEEMDWEALNLELRKTLKEEYESEWEPQIIDIEPDEQFQFSFTLPENVKPNEVKLYYIHVREKPMDSLEYWIKNIDLK</sequence>
<keyword evidence="1" id="KW-1133">Transmembrane helix</keyword>
<name>A0ABU6P0P4_9BACI</name>
<comment type="caution">
    <text evidence="2">The sequence shown here is derived from an EMBL/GenBank/DDBJ whole genome shotgun (WGS) entry which is preliminary data.</text>
</comment>
<feature type="transmembrane region" description="Helical" evidence="1">
    <location>
        <begin position="25"/>
        <end position="45"/>
    </location>
</feature>
<reference evidence="2 3" key="1">
    <citation type="submission" date="2023-03" db="EMBL/GenBank/DDBJ databases">
        <title>Bacillus Genome Sequencing.</title>
        <authorList>
            <person name="Dunlap C."/>
        </authorList>
    </citation>
    <scope>NUCLEOTIDE SEQUENCE [LARGE SCALE GENOMIC DNA]</scope>
    <source>
        <strain evidence="2 3">NRS-1717</strain>
    </source>
</reference>
<dbReference type="EMBL" id="JARTFS010000013">
    <property type="protein sequence ID" value="MED4402929.1"/>
    <property type="molecule type" value="Genomic_DNA"/>
</dbReference>
<dbReference type="Proteomes" id="UP001342826">
    <property type="component" value="Unassembled WGS sequence"/>
</dbReference>
<accession>A0ABU6P0P4</accession>
<evidence type="ECO:0000256" key="1">
    <source>
        <dbReference type="SAM" id="Phobius"/>
    </source>
</evidence>
<dbReference type="GeneID" id="301141300"/>
<keyword evidence="1" id="KW-0812">Transmembrane</keyword>
<gene>
    <name evidence="2" type="ORF">P9271_16615</name>
</gene>
<keyword evidence="3" id="KW-1185">Reference proteome</keyword>
<protein>
    <submittedName>
        <fullName evidence="2">Uncharacterized protein</fullName>
    </submittedName>
</protein>
<keyword evidence="1" id="KW-0472">Membrane</keyword>